<reference evidence="11" key="1">
    <citation type="submission" date="2006-12" db="EMBL/GenBank/DDBJ databases">
        <title>Complete sequence of chromosome 1 of Verminephrobacter eiseniae EF01-2.</title>
        <authorList>
            <person name="Copeland A."/>
            <person name="Lucas S."/>
            <person name="Lapidus A."/>
            <person name="Barry K."/>
            <person name="Detter J.C."/>
            <person name="Glavina del Rio T."/>
            <person name="Dalin E."/>
            <person name="Tice H."/>
            <person name="Pitluck S."/>
            <person name="Chertkov O."/>
            <person name="Brettin T."/>
            <person name="Bruce D."/>
            <person name="Han C."/>
            <person name="Tapia R."/>
            <person name="Gilna P."/>
            <person name="Schmutz J."/>
            <person name="Larimer F."/>
            <person name="Land M."/>
            <person name="Hauser L."/>
            <person name="Kyrpides N."/>
            <person name="Kim E."/>
            <person name="Stahl D."/>
            <person name="Richardson P."/>
        </authorList>
    </citation>
    <scope>NUCLEOTIDE SEQUENCE [LARGE SCALE GENOMIC DNA]</scope>
    <source>
        <strain evidence="11">EF01-2</strain>
    </source>
</reference>
<evidence type="ECO:0000256" key="7">
    <source>
        <dbReference type="ARBA" id="ARBA00023136"/>
    </source>
</evidence>
<feature type="transmembrane region" description="Helical" evidence="8">
    <location>
        <begin position="184"/>
        <end position="204"/>
    </location>
</feature>
<protein>
    <submittedName>
        <fullName evidence="10">Polar amino acid ABC transporter, inner membrane subunit</fullName>
    </submittedName>
</protein>
<dbReference type="GO" id="GO:0006865">
    <property type="term" value="P:amino acid transport"/>
    <property type="evidence" value="ECO:0007669"/>
    <property type="project" value="TreeGrafter"/>
</dbReference>
<feature type="transmembrane region" description="Helical" evidence="8">
    <location>
        <begin position="56"/>
        <end position="78"/>
    </location>
</feature>
<sequence>MIRDFGSVEFLYLLAAMRWTLGLSVLAFVCGGIVGLVLALARVAPVAPLRWLAAGYIQLFQATPLLMLLFLVFFGLALFDLGQSAFLSVTIALTCYASAYFGEIWRGSIQSVPQTQWQGSAALGFSYLEQMRHVVLPQSVRIATPPTVGFMVQLVKNTSLASIIGMHELAHAAQYVNNVTLRPILVYGVVGAMYFAVCWPLYMLSRRLEKKFNANR</sequence>
<gene>
    <name evidence="10" type="ordered locus">Veis_2599</name>
</gene>
<dbReference type="KEGG" id="vei:Veis_2599"/>
<evidence type="ECO:0000256" key="1">
    <source>
        <dbReference type="ARBA" id="ARBA00004429"/>
    </source>
</evidence>
<dbReference type="GO" id="GO:0022857">
    <property type="term" value="F:transmembrane transporter activity"/>
    <property type="evidence" value="ECO:0007669"/>
    <property type="project" value="InterPro"/>
</dbReference>
<organism evidence="10 11">
    <name type="scientific">Verminephrobacter eiseniae (strain EF01-2)</name>
    <dbReference type="NCBI Taxonomy" id="391735"/>
    <lineage>
        <taxon>Bacteria</taxon>
        <taxon>Pseudomonadati</taxon>
        <taxon>Pseudomonadota</taxon>
        <taxon>Betaproteobacteria</taxon>
        <taxon>Burkholderiales</taxon>
        <taxon>Comamonadaceae</taxon>
        <taxon>Verminephrobacter</taxon>
    </lineage>
</organism>
<evidence type="ECO:0000313" key="11">
    <source>
        <dbReference type="Proteomes" id="UP000000374"/>
    </source>
</evidence>
<comment type="similarity">
    <text evidence="2">Belongs to the binding-protein-dependent transport system permease family. HisMQ subfamily.</text>
</comment>
<dbReference type="OrthoDB" id="7255919at2"/>
<comment type="subcellular location">
    <subcellularLocation>
        <location evidence="1">Cell inner membrane</location>
        <topology evidence="1">Multi-pass membrane protein</topology>
    </subcellularLocation>
    <subcellularLocation>
        <location evidence="8">Cell membrane</location>
        <topology evidence="8">Multi-pass membrane protein</topology>
    </subcellularLocation>
</comment>
<evidence type="ECO:0000256" key="2">
    <source>
        <dbReference type="ARBA" id="ARBA00010072"/>
    </source>
</evidence>
<dbReference type="GeneID" id="76461123"/>
<dbReference type="Gene3D" id="1.10.3720.10">
    <property type="entry name" value="MetI-like"/>
    <property type="match status" value="1"/>
</dbReference>
<evidence type="ECO:0000256" key="4">
    <source>
        <dbReference type="ARBA" id="ARBA00022475"/>
    </source>
</evidence>
<keyword evidence="3 8" id="KW-0813">Transport</keyword>
<dbReference type="PANTHER" id="PTHR30614">
    <property type="entry name" value="MEMBRANE COMPONENT OF AMINO ACID ABC TRANSPORTER"/>
    <property type="match status" value="1"/>
</dbReference>
<dbReference type="RefSeq" id="WP_011810345.1">
    <property type="nucleotide sequence ID" value="NC_008786.1"/>
</dbReference>
<dbReference type="InterPro" id="IPR000515">
    <property type="entry name" value="MetI-like"/>
</dbReference>
<dbReference type="EMBL" id="CP000542">
    <property type="protein sequence ID" value="ABM58344.1"/>
    <property type="molecule type" value="Genomic_DNA"/>
</dbReference>
<dbReference type="GO" id="GO:0043190">
    <property type="term" value="C:ATP-binding cassette (ABC) transporter complex"/>
    <property type="evidence" value="ECO:0007669"/>
    <property type="project" value="InterPro"/>
</dbReference>
<name>A1WL37_VEREI</name>
<evidence type="ECO:0000256" key="6">
    <source>
        <dbReference type="ARBA" id="ARBA00022989"/>
    </source>
</evidence>
<dbReference type="SUPFAM" id="SSF161098">
    <property type="entry name" value="MetI-like"/>
    <property type="match status" value="1"/>
</dbReference>
<dbReference type="InterPro" id="IPR010065">
    <property type="entry name" value="AA_ABC_transptr_permease_3TM"/>
</dbReference>
<keyword evidence="6 8" id="KW-1133">Transmembrane helix</keyword>
<evidence type="ECO:0000256" key="8">
    <source>
        <dbReference type="RuleBase" id="RU363032"/>
    </source>
</evidence>
<feature type="transmembrane region" description="Helical" evidence="8">
    <location>
        <begin position="21"/>
        <end position="44"/>
    </location>
</feature>
<accession>A1WL37</accession>
<keyword evidence="11" id="KW-1185">Reference proteome</keyword>
<dbReference type="NCBIfam" id="TIGR01726">
    <property type="entry name" value="HEQRo_perm_3TM"/>
    <property type="match status" value="1"/>
</dbReference>
<evidence type="ECO:0000256" key="3">
    <source>
        <dbReference type="ARBA" id="ARBA00022448"/>
    </source>
</evidence>
<dbReference type="CDD" id="cd06261">
    <property type="entry name" value="TM_PBP2"/>
    <property type="match status" value="1"/>
</dbReference>
<dbReference type="Pfam" id="PF00528">
    <property type="entry name" value="BPD_transp_1"/>
    <property type="match status" value="1"/>
</dbReference>
<feature type="transmembrane region" description="Helical" evidence="8">
    <location>
        <begin position="85"/>
        <end position="102"/>
    </location>
</feature>
<keyword evidence="5 8" id="KW-0812">Transmembrane</keyword>
<dbReference type="PANTHER" id="PTHR30614:SF34">
    <property type="entry name" value="BLR6398 PROTEIN"/>
    <property type="match status" value="1"/>
</dbReference>
<dbReference type="InterPro" id="IPR043429">
    <property type="entry name" value="ArtM/GltK/GlnP/TcyL/YhdX-like"/>
</dbReference>
<dbReference type="HOGENOM" id="CLU_019602_1_0_4"/>
<proteinExistence type="inferred from homology"/>
<dbReference type="AlphaFoldDB" id="A1WL37"/>
<dbReference type="PROSITE" id="PS50928">
    <property type="entry name" value="ABC_TM1"/>
    <property type="match status" value="1"/>
</dbReference>
<evidence type="ECO:0000256" key="5">
    <source>
        <dbReference type="ARBA" id="ARBA00022692"/>
    </source>
</evidence>
<keyword evidence="7 8" id="KW-0472">Membrane</keyword>
<dbReference type="Proteomes" id="UP000000374">
    <property type="component" value="Chromosome"/>
</dbReference>
<keyword evidence="4" id="KW-1003">Cell membrane</keyword>
<feature type="domain" description="ABC transmembrane type-1" evidence="9">
    <location>
        <begin position="17"/>
        <end position="205"/>
    </location>
</feature>
<dbReference type="STRING" id="391735.Veis_2599"/>
<dbReference type="InterPro" id="IPR035906">
    <property type="entry name" value="MetI-like_sf"/>
</dbReference>
<evidence type="ECO:0000313" key="10">
    <source>
        <dbReference type="EMBL" id="ABM58344.1"/>
    </source>
</evidence>
<evidence type="ECO:0000259" key="9">
    <source>
        <dbReference type="PROSITE" id="PS50928"/>
    </source>
</evidence>
<dbReference type="eggNOG" id="COG0765">
    <property type="taxonomic scope" value="Bacteria"/>
</dbReference>